<gene>
    <name evidence="17" type="ordered locus">ACP_2044</name>
</gene>
<dbReference type="Pfam" id="PF00593">
    <property type="entry name" value="TonB_dep_Rec_b-barrel"/>
    <property type="match status" value="1"/>
</dbReference>
<keyword evidence="8" id="KW-0406">Ion transport</keyword>
<evidence type="ECO:0000256" key="5">
    <source>
        <dbReference type="ARBA" id="ARBA00022692"/>
    </source>
</evidence>
<accession>C1F8Y3</accession>
<dbReference type="eggNOG" id="COG4771">
    <property type="taxonomic scope" value="Bacteria"/>
</dbReference>
<dbReference type="Gene3D" id="2.40.170.20">
    <property type="entry name" value="TonB-dependent receptor, beta-barrel domain"/>
    <property type="match status" value="1"/>
</dbReference>
<dbReference type="SUPFAM" id="SSF56935">
    <property type="entry name" value="Porins"/>
    <property type="match status" value="1"/>
</dbReference>
<dbReference type="PROSITE" id="PS52016">
    <property type="entry name" value="TONB_DEPENDENT_REC_3"/>
    <property type="match status" value="1"/>
</dbReference>
<protein>
    <submittedName>
        <fullName evidence="17">TonB-dependent receptor</fullName>
    </submittedName>
</protein>
<dbReference type="GO" id="GO:0009279">
    <property type="term" value="C:cell outer membrane"/>
    <property type="evidence" value="ECO:0007669"/>
    <property type="project" value="UniProtKB-SubCell"/>
</dbReference>
<proteinExistence type="inferred from homology"/>
<keyword evidence="7" id="KW-0408">Iron</keyword>
<evidence type="ECO:0000256" key="6">
    <source>
        <dbReference type="ARBA" id="ARBA00022729"/>
    </source>
</evidence>
<evidence type="ECO:0000259" key="15">
    <source>
        <dbReference type="Pfam" id="PF00593"/>
    </source>
</evidence>
<comment type="subcellular location">
    <subcellularLocation>
        <location evidence="1 12">Cell outer membrane</location>
        <topology evidence="1 12">Multi-pass membrane protein</topology>
    </subcellularLocation>
</comment>
<dbReference type="AlphaFoldDB" id="C1F8Y3"/>
<dbReference type="Pfam" id="PF07715">
    <property type="entry name" value="Plug"/>
    <property type="match status" value="1"/>
</dbReference>
<comment type="similarity">
    <text evidence="12 13">Belongs to the TonB-dependent receptor family.</text>
</comment>
<dbReference type="GO" id="GO:0015344">
    <property type="term" value="F:siderophore uptake transmembrane transporter activity"/>
    <property type="evidence" value="ECO:0007669"/>
    <property type="project" value="TreeGrafter"/>
</dbReference>
<evidence type="ECO:0000256" key="9">
    <source>
        <dbReference type="ARBA" id="ARBA00023077"/>
    </source>
</evidence>
<dbReference type="PANTHER" id="PTHR32552:SF89">
    <property type="entry name" value="CATECHOLATE SIDEROPHORE RECEPTOR FIU"/>
    <property type="match status" value="1"/>
</dbReference>
<feature type="signal peptide" evidence="14">
    <location>
        <begin position="1"/>
        <end position="39"/>
    </location>
</feature>
<evidence type="ECO:0000256" key="1">
    <source>
        <dbReference type="ARBA" id="ARBA00004571"/>
    </source>
</evidence>
<reference evidence="17 18" key="1">
    <citation type="journal article" date="2009" name="Appl. Environ. Microbiol.">
        <title>Three genomes from the phylum Acidobacteria provide insight into the lifestyles of these microorganisms in soils.</title>
        <authorList>
            <person name="Ward N.L."/>
            <person name="Challacombe J.F."/>
            <person name="Janssen P.H."/>
            <person name="Henrissat B."/>
            <person name="Coutinho P.M."/>
            <person name="Wu M."/>
            <person name="Xie G."/>
            <person name="Haft D.H."/>
            <person name="Sait M."/>
            <person name="Badger J."/>
            <person name="Barabote R.D."/>
            <person name="Bradley B."/>
            <person name="Brettin T.S."/>
            <person name="Brinkac L.M."/>
            <person name="Bruce D."/>
            <person name="Creasy T."/>
            <person name="Daugherty S.C."/>
            <person name="Davidsen T.M."/>
            <person name="DeBoy R.T."/>
            <person name="Detter J.C."/>
            <person name="Dodson R.J."/>
            <person name="Durkin A.S."/>
            <person name="Ganapathy A."/>
            <person name="Gwinn-Giglio M."/>
            <person name="Han C.S."/>
            <person name="Khouri H."/>
            <person name="Kiss H."/>
            <person name="Kothari S.P."/>
            <person name="Madupu R."/>
            <person name="Nelson K.E."/>
            <person name="Nelson W.C."/>
            <person name="Paulsen I."/>
            <person name="Penn K."/>
            <person name="Ren Q."/>
            <person name="Rosovitz M.J."/>
            <person name="Selengut J.D."/>
            <person name="Shrivastava S."/>
            <person name="Sullivan S.A."/>
            <person name="Tapia R."/>
            <person name="Thompson L.S."/>
            <person name="Watkins K.L."/>
            <person name="Yang Q."/>
            <person name="Yu C."/>
            <person name="Zafar N."/>
            <person name="Zhou L."/>
            <person name="Kuske C.R."/>
        </authorList>
    </citation>
    <scope>NUCLEOTIDE SEQUENCE [LARGE SCALE GENOMIC DNA]</scope>
    <source>
        <strain evidence="18">ATCC 51196 / DSM 11244 / BCRC 80197 / JCM 7670 / NBRC 15755 / NCIMB 13165 / 161</strain>
    </source>
</reference>
<dbReference type="InterPro" id="IPR039426">
    <property type="entry name" value="TonB-dep_rcpt-like"/>
</dbReference>
<feature type="domain" description="TonB-dependent receptor plug" evidence="16">
    <location>
        <begin position="74"/>
        <end position="181"/>
    </location>
</feature>
<evidence type="ECO:0000256" key="12">
    <source>
        <dbReference type="PROSITE-ProRule" id="PRU01360"/>
    </source>
</evidence>
<evidence type="ECO:0000256" key="11">
    <source>
        <dbReference type="ARBA" id="ARBA00023237"/>
    </source>
</evidence>
<organism evidence="17 18">
    <name type="scientific">Acidobacterium capsulatum (strain ATCC 51196 / DSM 11244 / BCRC 80197 / JCM 7670 / NBRC 15755 / NCIMB 13165 / 161)</name>
    <dbReference type="NCBI Taxonomy" id="240015"/>
    <lineage>
        <taxon>Bacteria</taxon>
        <taxon>Pseudomonadati</taxon>
        <taxon>Acidobacteriota</taxon>
        <taxon>Terriglobia</taxon>
        <taxon>Terriglobales</taxon>
        <taxon>Acidobacteriaceae</taxon>
        <taxon>Acidobacterium</taxon>
    </lineage>
</organism>
<dbReference type="STRING" id="240015.ACP_2044"/>
<sequence>MDLERRLRFFWRQNRMIRRKQSLIFMALFSALAVPGAHAQQSTTPAGGATTAAAPSVGKVTQTVTVTATGETRVVQTVNRTSMLQAAPGTSPIKVVAQLPSVDFTTSDPYGAYEWATRISIRGFNQNQLGFTLDGVPLGDMSYGNWNGLHISRAVIDEDVGRIELSQGTGSVAMASTSNLGGGLEFYSLDPADKRSFTLDQSFGSFDAVRTYGRFESGLLPHDVKFYLAGVYQGSNKWKGHGQIGQWYAQFNAKVVKYFGGKAVWTTYADYSNRHEVDYQDLNKIWEQKLGYHWDNYGNWQEAIQAAYACDGQGSYPSPVNTLAANQDPCDAAYYAGSGLRRDFLGYSALKVAVTPKLLWRVTGYGHRDDGRGLWFTPYTPSPDGSPISLRTSEYGITRGGFLTSLEYDGTRNRVKGGVWFEGETWDLARRFYATSVASPMHSLYHFPKNPFATQWAYSFPTTVYEFYLQDEYHVTPALTLAAGFKTEETNTDGKLSPEVLSNASYKPGQYAQGSLESGKPFLPQVGVDWKADKHDELFADGSYNVRAYQPGGYGYGNTPWGTTQAGFDQLKKTLKPETAWSEEVGYRRNTKRTSIEVSYFHVNFNDRLLAIAQGVGIQGFASILSNVGGVTTNGVDAAATVQLGHGFSLYNGATWSRSVYDNNIFPAGQAEMYTKGKVAVDAPEGLWKSELSWKQRHFFANLSSDYMSERYFTYSNDGHVAGRFLANAGLGYHRALLGEVDGLKIQFNVDNLTNAQYYSTIGTNGFIYSDPLSLNDNTLQVGAPTTAIGEMSFRF</sequence>
<dbReference type="InterPro" id="IPR037066">
    <property type="entry name" value="Plug_dom_sf"/>
</dbReference>
<keyword evidence="4" id="KW-0410">Iron transport</keyword>
<keyword evidence="6 14" id="KW-0732">Signal</keyword>
<dbReference type="InterPro" id="IPR036942">
    <property type="entry name" value="Beta-barrel_TonB_sf"/>
</dbReference>
<evidence type="ECO:0000256" key="7">
    <source>
        <dbReference type="ARBA" id="ARBA00023004"/>
    </source>
</evidence>
<keyword evidence="10 12" id="KW-0472">Membrane</keyword>
<dbReference type="PANTHER" id="PTHR32552">
    <property type="entry name" value="FERRICHROME IRON RECEPTOR-RELATED"/>
    <property type="match status" value="1"/>
</dbReference>
<keyword evidence="17" id="KW-0675">Receptor</keyword>
<evidence type="ECO:0000313" key="17">
    <source>
        <dbReference type="EMBL" id="ACO33090.1"/>
    </source>
</evidence>
<dbReference type="Proteomes" id="UP000002207">
    <property type="component" value="Chromosome"/>
</dbReference>
<keyword evidence="3 12" id="KW-1134">Transmembrane beta strand</keyword>
<dbReference type="InParanoid" id="C1F8Y3"/>
<evidence type="ECO:0000313" key="18">
    <source>
        <dbReference type="Proteomes" id="UP000002207"/>
    </source>
</evidence>
<name>C1F8Y3_ACIC5</name>
<dbReference type="EMBL" id="CP001472">
    <property type="protein sequence ID" value="ACO33090.1"/>
    <property type="molecule type" value="Genomic_DNA"/>
</dbReference>
<keyword evidence="5 12" id="KW-0812">Transmembrane</keyword>
<dbReference type="InterPro" id="IPR012910">
    <property type="entry name" value="Plug_dom"/>
</dbReference>
<evidence type="ECO:0000256" key="3">
    <source>
        <dbReference type="ARBA" id="ARBA00022452"/>
    </source>
</evidence>
<evidence type="ECO:0000256" key="10">
    <source>
        <dbReference type="ARBA" id="ARBA00023136"/>
    </source>
</evidence>
<dbReference type="InterPro" id="IPR000531">
    <property type="entry name" value="Beta-barrel_TonB"/>
</dbReference>
<dbReference type="Gene3D" id="2.170.130.10">
    <property type="entry name" value="TonB-dependent receptor, plug domain"/>
    <property type="match status" value="1"/>
</dbReference>
<evidence type="ECO:0000259" key="16">
    <source>
        <dbReference type="Pfam" id="PF07715"/>
    </source>
</evidence>
<keyword evidence="11 12" id="KW-0998">Cell outer membrane</keyword>
<evidence type="ECO:0000256" key="13">
    <source>
        <dbReference type="RuleBase" id="RU003357"/>
    </source>
</evidence>
<dbReference type="HOGENOM" id="CLU_017621_1_0_0"/>
<keyword evidence="2 12" id="KW-0813">Transport</keyword>
<evidence type="ECO:0000256" key="2">
    <source>
        <dbReference type="ARBA" id="ARBA00022448"/>
    </source>
</evidence>
<dbReference type="KEGG" id="aca:ACP_2044"/>
<evidence type="ECO:0000256" key="8">
    <source>
        <dbReference type="ARBA" id="ARBA00023065"/>
    </source>
</evidence>
<feature type="chain" id="PRO_5002909401" evidence="14">
    <location>
        <begin position="40"/>
        <end position="796"/>
    </location>
</feature>
<evidence type="ECO:0000256" key="14">
    <source>
        <dbReference type="SAM" id="SignalP"/>
    </source>
</evidence>
<keyword evidence="9 13" id="KW-0798">TonB box</keyword>
<keyword evidence="18" id="KW-1185">Reference proteome</keyword>
<evidence type="ECO:0000256" key="4">
    <source>
        <dbReference type="ARBA" id="ARBA00022496"/>
    </source>
</evidence>
<feature type="domain" description="TonB-dependent receptor-like beta-barrel" evidence="15">
    <location>
        <begin position="334"/>
        <end position="753"/>
    </location>
</feature>